<feature type="region of interest" description="Disordered" evidence="8">
    <location>
        <begin position="480"/>
        <end position="646"/>
    </location>
</feature>
<dbReference type="Pfam" id="PF00013">
    <property type="entry name" value="KH_1"/>
    <property type="match status" value="1"/>
</dbReference>
<dbReference type="Gene3D" id="3.30.1370.10">
    <property type="entry name" value="K Homology domain, type 1"/>
    <property type="match status" value="1"/>
</dbReference>
<evidence type="ECO:0000313" key="11">
    <source>
        <dbReference type="EMBL" id="CAF1372176.1"/>
    </source>
</evidence>
<feature type="compositionally biased region" description="Polar residues" evidence="8">
    <location>
        <begin position="347"/>
        <end position="367"/>
    </location>
</feature>
<evidence type="ECO:0000256" key="6">
    <source>
        <dbReference type="ARBA" id="ARBA00034103"/>
    </source>
</evidence>
<evidence type="ECO:0000256" key="7">
    <source>
        <dbReference type="PROSITE-ProRule" id="PRU00117"/>
    </source>
</evidence>
<dbReference type="FunFam" id="3.30.1370.10:FF:000054">
    <property type="entry name" value="Fragile X mental retardation protein 1"/>
    <property type="match status" value="1"/>
</dbReference>
<dbReference type="PROSITE" id="PS00061">
    <property type="entry name" value="ADH_SHORT"/>
    <property type="match status" value="1"/>
</dbReference>
<dbReference type="PANTHER" id="PTHR42760">
    <property type="entry name" value="SHORT-CHAIN DEHYDROGENASES/REDUCTASES FAMILY MEMBER"/>
    <property type="match status" value="1"/>
</dbReference>
<evidence type="ECO:0000256" key="1">
    <source>
        <dbReference type="ARBA" id="ARBA00004210"/>
    </source>
</evidence>
<feature type="compositionally biased region" description="Low complexity" evidence="8">
    <location>
        <begin position="570"/>
        <end position="611"/>
    </location>
</feature>
<comment type="pathway">
    <text evidence="2">Lipid metabolism; fatty acid biosynthesis.</text>
</comment>
<protein>
    <submittedName>
        <fullName evidence="11">Uncharacterized protein</fullName>
    </submittedName>
</protein>
<dbReference type="SMART" id="SM00822">
    <property type="entry name" value="PKS_KR"/>
    <property type="match status" value="1"/>
</dbReference>
<feature type="compositionally biased region" description="Polar residues" evidence="8">
    <location>
        <begin position="520"/>
        <end position="533"/>
    </location>
</feature>
<evidence type="ECO:0000256" key="8">
    <source>
        <dbReference type="SAM" id="MobiDB-lite"/>
    </source>
</evidence>
<dbReference type="Gene3D" id="3.40.50.720">
    <property type="entry name" value="NAD(P)-binding Rossmann-like Domain"/>
    <property type="match status" value="1"/>
</dbReference>
<dbReference type="InterPro" id="IPR036612">
    <property type="entry name" value="KH_dom_type_1_sf"/>
</dbReference>
<dbReference type="Pfam" id="PF13561">
    <property type="entry name" value="adh_short_C2"/>
    <property type="match status" value="1"/>
</dbReference>
<comment type="similarity">
    <text evidence="3">Belongs to the short-chain dehydrogenases/reductases (SDR) family.</text>
</comment>
<dbReference type="GO" id="GO:0016616">
    <property type="term" value="F:oxidoreductase activity, acting on the CH-OH group of donors, NAD or NADP as acceptor"/>
    <property type="evidence" value="ECO:0007669"/>
    <property type="project" value="TreeGrafter"/>
</dbReference>
<dbReference type="SUPFAM" id="SSF51735">
    <property type="entry name" value="NAD(P)-binding Rossmann-fold domains"/>
    <property type="match status" value="1"/>
</dbReference>
<evidence type="ECO:0000259" key="9">
    <source>
        <dbReference type="SMART" id="SM00322"/>
    </source>
</evidence>
<evidence type="ECO:0000256" key="3">
    <source>
        <dbReference type="ARBA" id="ARBA00006484"/>
    </source>
</evidence>
<keyword evidence="5" id="KW-0770">Synapse</keyword>
<dbReference type="EMBL" id="CAJNOU010003123">
    <property type="protein sequence ID" value="CAF1372176.1"/>
    <property type="molecule type" value="Genomic_DNA"/>
</dbReference>
<dbReference type="InterPro" id="IPR002347">
    <property type="entry name" value="SDR_fam"/>
</dbReference>
<dbReference type="AlphaFoldDB" id="A0A815J1Q4"/>
<feature type="domain" description="Ketoreductase" evidence="10">
    <location>
        <begin position="9"/>
        <end position="182"/>
    </location>
</feature>
<keyword evidence="4" id="KW-0560">Oxidoreductase</keyword>
<feature type="compositionally biased region" description="Polar residues" evidence="8">
    <location>
        <begin position="422"/>
        <end position="434"/>
    </location>
</feature>
<feature type="region of interest" description="Disordered" evidence="8">
    <location>
        <begin position="347"/>
        <end position="451"/>
    </location>
</feature>
<dbReference type="PRINTS" id="PR00081">
    <property type="entry name" value="GDHRDH"/>
</dbReference>
<dbReference type="InterPro" id="IPR020904">
    <property type="entry name" value="Sc_DH/Rdtase_CS"/>
</dbReference>
<evidence type="ECO:0000313" key="12">
    <source>
        <dbReference type="Proteomes" id="UP000663889"/>
    </source>
</evidence>
<dbReference type="GO" id="GO:0045202">
    <property type="term" value="C:synapse"/>
    <property type="evidence" value="ECO:0007669"/>
    <property type="project" value="UniProtKB-SubCell"/>
</dbReference>
<dbReference type="PANTHER" id="PTHR42760:SF83">
    <property type="entry name" value="(3R)-3-HYDROXYACYL-COA DEHYDROGENASE"/>
    <property type="match status" value="1"/>
</dbReference>
<name>A0A815J1Q4_9BILA</name>
<evidence type="ECO:0000259" key="10">
    <source>
        <dbReference type="SMART" id="SM00822"/>
    </source>
</evidence>
<dbReference type="PRINTS" id="PR00080">
    <property type="entry name" value="SDRFAMILY"/>
</dbReference>
<feature type="domain" description="K Homology" evidence="9">
    <location>
        <begin position="241"/>
        <end position="321"/>
    </location>
</feature>
<comment type="caution">
    <text evidence="11">The sequence shown here is derived from an EMBL/GenBank/DDBJ whole genome shotgun (WGS) entry which is preliminary data.</text>
</comment>
<keyword evidence="7" id="KW-0694">RNA-binding</keyword>
<accession>A0A815J1Q4</accession>
<feature type="compositionally biased region" description="Basic and acidic residues" evidence="8">
    <location>
        <begin position="510"/>
        <end position="519"/>
    </location>
</feature>
<gene>
    <name evidence="11" type="ORF">SEV965_LOCUS29953</name>
</gene>
<dbReference type="FunFam" id="3.40.50.720:FF:000173">
    <property type="entry name" value="3-oxoacyl-[acyl-carrier protein] reductase"/>
    <property type="match status" value="1"/>
</dbReference>
<dbReference type="GO" id="GO:0003723">
    <property type="term" value="F:RNA binding"/>
    <property type="evidence" value="ECO:0007669"/>
    <property type="project" value="UniProtKB-UniRule"/>
</dbReference>
<dbReference type="CDD" id="cd22427">
    <property type="entry name" value="KH_I_FMR1_FXR_rpt3"/>
    <property type="match status" value="1"/>
</dbReference>
<evidence type="ECO:0000256" key="2">
    <source>
        <dbReference type="ARBA" id="ARBA00005194"/>
    </source>
</evidence>
<evidence type="ECO:0000256" key="5">
    <source>
        <dbReference type="ARBA" id="ARBA00023018"/>
    </source>
</evidence>
<sequence length="646" mass="72058">MLPDMLSNTISLVTGAGSGIGKRVAQLFAVEGSRVCGVDVKSFDSSCEHSFISDISQRQSVIKLADEIFSRNQTYPTIIVNAAGITRDALLLKMREEDFDDVIRINLKGTFLINQIFSQRLLAQKSTDLKASIINISSIVGKYGNIGQCNYTASKAGVESMTKSMAKELGHNGIRVNTILPGFIQTPMTDKVPDKIKEKLLSAIPMGRMGTTDEIAQVCLFLASNKMSSYVNGAKARNILEYVEDVVSIPRELIGKVIGKKGHIIQEIVDKSGVIRVKIEGDNEQQSPRDENNYPSQVPFIFVGTVESITNAKVLLDYHIASLKEFDELQEKKTQVNEQFRTIIGPQQNAGMNLTNNNMAYPSGRQQQRYESDRMSNSGNTRNYRESSYPQQRNDNNNNQQSSRRPNNYSTGIANRGRRGPGQNSYRGGTQSDAGTGDEASEYGDASSSTINTSRKYRDWAAQVESEQQHETGYSTDSMIQLNNLPRGTGGRGGRYGWKRSRPPLPIHKGYGDRRRNNDNDSTVYDTEQTNEGQQQYNDQYSSQRNNYNNNRYGPSRGARGYRSGKNRSNNNQDEYYEDNYGNSGQSQQQTSTSKKPQQSSSLNNNGLYSGDQTISDTVNGNVYDDQPKEQRMPKQQQQQQSNGVQ</sequence>
<dbReference type="InterPro" id="IPR036291">
    <property type="entry name" value="NAD(P)-bd_dom_sf"/>
</dbReference>
<dbReference type="GO" id="GO:0006633">
    <property type="term" value="P:fatty acid biosynthetic process"/>
    <property type="evidence" value="ECO:0007669"/>
    <property type="project" value="TreeGrafter"/>
</dbReference>
<dbReference type="InterPro" id="IPR004087">
    <property type="entry name" value="KH_dom"/>
</dbReference>
<dbReference type="SMART" id="SM00322">
    <property type="entry name" value="KH"/>
    <property type="match status" value="1"/>
</dbReference>
<dbReference type="SUPFAM" id="SSF54791">
    <property type="entry name" value="Eukaryotic type KH-domain (KH-domain type I)"/>
    <property type="match status" value="1"/>
</dbReference>
<proteinExistence type="inferred from homology"/>
<feature type="compositionally biased region" description="Low complexity" evidence="8">
    <location>
        <begin position="388"/>
        <end position="410"/>
    </location>
</feature>
<comment type="subcellular location">
    <subcellularLocation>
        <location evidence="1">Cytoplasm</location>
        <location evidence="1">Stress granule</location>
    </subcellularLocation>
    <subcellularLocation>
        <location evidence="6">Synapse</location>
    </subcellularLocation>
</comment>
<dbReference type="InterPro" id="IPR004088">
    <property type="entry name" value="KH_dom_type_1"/>
</dbReference>
<feature type="compositionally biased region" description="Low complexity" evidence="8">
    <location>
        <begin position="534"/>
        <end position="553"/>
    </location>
</feature>
<feature type="compositionally biased region" description="Polar residues" evidence="8">
    <location>
        <begin position="612"/>
        <end position="621"/>
    </location>
</feature>
<dbReference type="GO" id="GO:0010494">
    <property type="term" value="C:cytoplasmic stress granule"/>
    <property type="evidence" value="ECO:0007669"/>
    <property type="project" value="UniProtKB-SubCell"/>
</dbReference>
<feature type="compositionally biased region" description="Low complexity" evidence="8">
    <location>
        <begin position="636"/>
        <end position="646"/>
    </location>
</feature>
<reference evidence="11" key="1">
    <citation type="submission" date="2021-02" db="EMBL/GenBank/DDBJ databases">
        <authorList>
            <person name="Nowell W R."/>
        </authorList>
    </citation>
    <scope>NUCLEOTIDE SEQUENCE</scope>
</reference>
<dbReference type="PROSITE" id="PS50084">
    <property type="entry name" value="KH_TYPE_1"/>
    <property type="match status" value="1"/>
</dbReference>
<evidence type="ECO:0000256" key="4">
    <source>
        <dbReference type="ARBA" id="ARBA00023002"/>
    </source>
</evidence>
<dbReference type="GO" id="GO:0048038">
    <property type="term" value="F:quinone binding"/>
    <property type="evidence" value="ECO:0007669"/>
    <property type="project" value="TreeGrafter"/>
</dbReference>
<dbReference type="InterPro" id="IPR057326">
    <property type="entry name" value="KR_dom"/>
</dbReference>
<organism evidence="11 12">
    <name type="scientific">Rotaria sordida</name>
    <dbReference type="NCBI Taxonomy" id="392033"/>
    <lineage>
        <taxon>Eukaryota</taxon>
        <taxon>Metazoa</taxon>
        <taxon>Spiralia</taxon>
        <taxon>Gnathifera</taxon>
        <taxon>Rotifera</taxon>
        <taxon>Eurotatoria</taxon>
        <taxon>Bdelloidea</taxon>
        <taxon>Philodinida</taxon>
        <taxon>Philodinidae</taxon>
        <taxon>Rotaria</taxon>
    </lineage>
</organism>
<dbReference type="Proteomes" id="UP000663889">
    <property type="component" value="Unassembled WGS sequence"/>
</dbReference>